<comment type="caution">
    <text evidence="1">The sequence shown here is derived from an EMBL/GenBank/DDBJ whole genome shotgun (WGS) entry which is preliminary data.</text>
</comment>
<dbReference type="Pfam" id="PF20292">
    <property type="entry name" value="MC7"/>
    <property type="match status" value="1"/>
</dbReference>
<dbReference type="Proteomes" id="UP000239920">
    <property type="component" value="Unassembled WGS sequence"/>
</dbReference>
<evidence type="ECO:0000313" key="2">
    <source>
        <dbReference type="Proteomes" id="UP000239920"/>
    </source>
</evidence>
<dbReference type="OrthoDB" id="3268378at2"/>
<evidence type="ECO:0000313" key="1">
    <source>
        <dbReference type="EMBL" id="PMB82798.1"/>
    </source>
</evidence>
<organism evidence="1 2">
    <name type="scientific">Limosilactobacillus pontis</name>
    <dbReference type="NCBI Taxonomy" id="35787"/>
    <lineage>
        <taxon>Bacteria</taxon>
        <taxon>Bacillati</taxon>
        <taxon>Bacillota</taxon>
        <taxon>Bacilli</taxon>
        <taxon>Lactobacillales</taxon>
        <taxon>Lactobacillaceae</taxon>
        <taxon>Limosilactobacillus</taxon>
    </lineage>
</organism>
<proteinExistence type="predicted"/>
<accession>A0A2J6NN88</accession>
<dbReference type="AlphaFoldDB" id="A0A2J6NN88"/>
<sequence length="82" mass="9274">MRCLKLKLPSKVTDYKESTLANLPKILKALDKDAMNPQQLFAATKRYFDDVGEFVESLDCLFTLGKIRIDKETGVIHSVKAN</sequence>
<protein>
    <submittedName>
        <fullName evidence="1">Uncharacterized protein</fullName>
    </submittedName>
</protein>
<dbReference type="InterPro" id="IPR046900">
    <property type="entry name" value="ABC-3C_MC7"/>
</dbReference>
<dbReference type="EMBL" id="PNFV01000004">
    <property type="protein sequence ID" value="PMB82798.1"/>
    <property type="molecule type" value="Genomic_DNA"/>
</dbReference>
<name>A0A2J6NN88_9LACO</name>
<gene>
    <name evidence="1" type="ORF">CK797_04720</name>
</gene>
<reference evidence="1 2" key="1">
    <citation type="submission" date="2017-09" db="EMBL/GenBank/DDBJ databases">
        <title>Bacterial strain isolated from the female urinary microbiota.</title>
        <authorList>
            <person name="Thomas-White K."/>
            <person name="Kumar N."/>
            <person name="Forster S."/>
            <person name="Putonti C."/>
            <person name="Lawley T."/>
            <person name="Wolfe A.J."/>
        </authorList>
    </citation>
    <scope>NUCLEOTIDE SEQUENCE [LARGE SCALE GENOMIC DNA]</scope>
    <source>
        <strain evidence="1 2">UMB0683</strain>
    </source>
</reference>